<dbReference type="Gene3D" id="1.20.1600.10">
    <property type="entry name" value="Outer membrane efflux proteins (OEP)"/>
    <property type="match status" value="1"/>
</dbReference>
<comment type="subcellular location">
    <subcellularLocation>
        <location evidence="2">Cell membrane</location>
        <topology evidence="2">Lipid-anchor</topology>
    </subcellularLocation>
</comment>
<evidence type="ECO:0000256" key="2">
    <source>
        <dbReference type="RuleBase" id="RU362097"/>
    </source>
</evidence>
<dbReference type="InterPro" id="IPR010131">
    <property type="entry name" value="MdtP/NodT-like"/>
</dbReference>
<dbReference type="Gene3D" id="2.20.200.10">
    <property type="entry name" value="Outer membrane efflux proteins (OEP)"/>
    <property type="match status" value="1"/>
</dbReference>
<dbReference type="EMBL" id="CP071793">
    <property type="protein sequence ID" value="QTD51966.1"/>
    <property type="molecule type" value="Genomic_DNA"/>
</dbReference>
<dbReference type="Pfam" id="PF02321">
    <property type="entry name" value="OEP"/>
    <property type="match status" value="2"/>
</dbReference>
<keyword evidence="2" id="KW-0564">Palmitate</keyword>
<dbReference type="GO" id="GO:0005886">
    <property type="term" value="C:plasma membrane"/>
    <property type="evidence" value="ECO:0007669"/>
    <property type="project" value="UniProtKB-SubCell"/>
</dbReference>
<evidence type="ECO:0000256" key="1">
    <source>
        <dbReference type="ARBA" id="ARBA00007613"/>
    </source>
</evidence>
<comment type="similarity">
    <text evidence="1 2">Belongs to the outer membrane factor (OMF) (TC 1.B.17) family.</text>
</comment>
<keyword evidence="2" id="KW-0812">Transmembrane</keyword>
<organism evidence="5 6">
    <name type="scientific">Sulfidibacter corallicola</name>
    <dbReference type="NCBI Taxonomy" id="2818388"/>
    <lineage>
        <taxon>Bacteria</taxon>
        <taxon>Pseudomonadati</taxon>
        <taxon>Acidobacteriota</taxon>
        <taxon>Holophagae</taxon>
        <taxon>Acanthopleuribacterales</taxon>
        <taxon>Acanthopleuribacteraceae</taxon>
        <taxon>Sulfidibacter</taxon>
    </lineage>
</organism>
<keyword evidence="6" id="KW-1185">Reference proteome</keyword>
<evidence type="ECO:0000256" key="4">
    <source>
        <dbReference type="SAM" id="MobiDB-lite"/>
    </source>
</evidence>
<dbReference type="AlphaFoldDB" id="A0A8A4TPR9"/>
<dbReference type="Proteomes" id="UP000663929">
    <property type="component" value="Chromosome"/>
</dbReference>
<evidence type="ECO:0000256" key="3">
    <source>
        <dbReference type="SAM" id="Coils"/>
    </source>
</evidence>
<evidence type="ECO:0000313" key="6">
    <source>
        <dbReference type="Proteomes" id="UP000663929"/>
    </source>
</evidence>
<dbReference type="SUPFAM" id="SSF56954">
    <property type="entry name" value="Outer membrane efflux proteins (OEP)"/>
    <property type="match status" value="1"/>
</dbReference>
<feature type="region of interest" description="Disordered" evidence="4">
    <location>
        <begin position="1"/>
        <end position="20"/>
    </location>
</feature>
<dbReference type="PANTHER" id="PTHR30203">
    <property type="entry name" value="OUTER MEMBRANE CATION EFFLUX PROTEIN"/>
    <property type="match status" value="1"/>
</dbReference>
<dbReference type="KEGG" id="scor:J3U87_05790"/>
<reference evidence="5" key="1">
    <citation type="submission" date="2021-03" db="EMBL/GenBank/DDBJ databases">
        <title>Acanthopleuribacteraceae sp. M133.</title>
        <authorList>
            <person name="Wang G."/>
        </authorList>
    </citation>
    <scope>NUCLEOTIDE SEQUENCE</scope>
    <source>
        <strain evidence="5">M133</strain>
    </source>
</reference>
<keyword evidence="2" id="KW-0449">Lipoprotein</keyword>
<gene>
    <name evidence="5" type="ORF">J3U87_05790</name>
</gene>
<dbReference type="PANTHER" id="PTHR30203:SF33">
    <property type="entry name" value="BLR4455 PROTEIN"/>
    <property type="match status" value="1"/>
</dbReference>
<accession>A0A8A4TPR9</accession>
<keyword evidence="2" id="KW-1134">Transmembrane beta strand</keyword>
<name>A0A8A4TPR9_SULCO</name>
<feature type="coiled-coil region" evidence="3">
    <location>
        <begin position="321"/>
        <end position="383"/>
    </location>
</feature>
<proteinExistence type="inferred from homology"/>
<keyword evidence="3" id="KW-0175">Coiled coil</keyword>
<evidence type="ECO:0000313" key="5">
    <source>
        <dbReference type="EMBL" id="QTD51966.1"/>
    </source>
</evidence>
<sequence>MNEDLGPPTTLPESYSDKGTVTPPDQWWLSFEEPQLNQLMDQLLQQNLDLRSAWARLRQTEALAVQANASRLPEVTGTGISSRNKQIFNGLEQTANNFSLKAAANYEVDIWNKLSSTRRAAALDVLASRDDAEALAQTLTASLAKTWFAIIEQRETLALLEEQLEVSRDFLKVVETRFGQAQSSAVAVFQQRQNLSSIEAQIPTAEAQLHVLEHQLAVLLGKAPREASAGERADLPQLPDYPELGIPLALLEQRPDIRAARARINAADHRVGVAIANRYPSLRLTLDGGFQASDIDDLFSNFVWGLTSNLTGPIFDAGNRKAEVDRRRAVLETALNDYEKAILEAVREVEDASIRENKQREFLDRLDEQRKWSERALDAARSRYLRGVGDYLTVLTELSSLQRIQRTHINARRALLDFRIDLYKAIGGKWSTDLTPSEPRTAIAGAE</sequence>
<keyword evidence="2" id="KW-0472">Membrane</keyword>
<dbReference type="GO" id="GO:0015562">
    <property type="term" value="F:efflux transmembrane transporter activity"/>
    <property type="evidence" value="ECO:0007669"/>
    <property type="project" value="InterPro"/>
</dbReference>
<dbReference type="InterPro" id="IPR003423">
    <property type="entry name" value="OMP_efflux"/>
</dbReference>
<dbReference type="NCBIfam" id="TIGR01845">
    <property type="entry name" value="outer_NodT"/>
    <property type="match status" value="1"/>
</dbReference>
<protein>
    <submittedName>
        <fullName evidence="5">Efflux transporter outer membrane subunit</fullName>
    </submittedName>
</protein>